<comment type="catalytic activity">
    <reaction evidence="1">
        <text>L-histidyl-[protein] + phosphoenolpyruvate = N(pros)-phospho-L-histidyl-[protein] + pyruvate</text>
        <dbReference type="Rhea" id="RHEA:23880"/>
        <dbReference type="Rhea" id="RHEA-COMP:9745"/>
        <dbReference type="Rhea" id="RHEA-COMP:9746"/>
        <dbReference type="ChEBI" id="CHEBI:15361"/>
        <dbReference type="ChEBI" id="CHEBI:29979"/>
        <dbReference type="ChEBI" id="CHEBI:58702"/>
        <dbReference type="ChEBI" id="CHEBI:64837"/>
        <dbReference type="EC" id="2.7.3.9"/>
    </reaction>
</comment>
<keyword evidence="13" id="KW-0460">Magnesium</keyword>
<dbReference type="InterPro" id="IPR008731">
    <property type="entry name" value="PTS_EIN"/>
</dbReference>
<evidence type="ECO:0000256" key="12">
    <source>
        <dbReference type="ARBA" id="ARBA00022777"/>
    </source>
</evidence>
<protein>
    <recommendedName>
        <fullName evidence="5">phosphoenolpyruvate--protein phosphotransferase</fullName>
        <ecNumber evidence="5">2.7.3.9</ecNumber>
    </recommendedName>
</protein>
<dbReference type="PROSITE" id="PS00742">
    <property type="entry name" value="PEP_ENZYMES_2"/>
    <property type="match status" value="1"/>
</dbReference>
<comment type="caution">
    <text evidence="15">The sequence shown here is derived from an EMBL/GenBank/DDBJ whole genome shotgun (WGS) entry which is preliminary data.</text>
</comment>
<dbReference type="InterPro" id="IPR003018">
    <property type="entry name" value="GAF"/>
</dbReference>
<dbReference type="SUPFAM" id="SSF47831">
    <property type="entry name" value="Enzyme I of the PEP:sugar phosphotransferase system HPr-binding (sub)domain"/>
    <property type="match status" value="1"/>
</dbReference>
<evidence type="ECO:0000313" key="15">
    <source>
        <dbReference type="EMBL" id="TDQ34266.1"/>
    </source>
</evidence>
<dbReference type="InterPro" id="IPR029016">
    <property type="entry name" value="GAF-like_dom_sf"/>
</dbReference>
<dbReference type="GO" id="GO:0008965">
    <property type="term" value="F:phosphoenolpyruvate-protein phosphotransferase activity"/>
    <property type="evidence" value="ECO:0007669"/>
    <property type="project" value="UniProtKB-EC"/>
</dbReference>
<dbReference type="GO" id="GO:0046872">
    <property type="term" value="F:metal ion binding"/>
    <property type="evidence" value="ECO:0007669"/>
    <property type="project" value="UniProtKB-KW"/>
</dbReference>
<keyword evidence="9" id="KW-0808">Transferase</keyword>
<keyword evidence="16" id="KW-1185">Reference proteome</keyword>
<comment type="subcellular location">
    <subcellularLocation>
        <location evidence="3">Cytoplasm</location>
    </subcellularLocation>
</comment>
<dbReference type="Proteomes" id="UP000294575">
    <property type="component" value="Unassembled WGS sequence"/>
</dbReference>
<dbReference type="Gene3D" id="1.10.274.10">
    <property type="entry name" value="PtsI, HPr-binding domain"/>
    <property type="match status" value="1"/>
</dbReference>
<evidence type="ECO:0000256" key="11">
    <source>
        <dbReference type="ARBA" id="ARBA00022723"/>
    </source>
</evidence>
<dbReference type="GO" id="GO:0005737">
    <property type="term" value="C:cytoplasm"/>
    <property type="evidence" value="ECO:0007669"/>
    <property type="project" value="UniProtKB-SubCell"/>
</dbReference>
<evidence type="ECO:0000256" key="5">
    <source>
        <dbReference type="ARBA" id="ARBA00012232"/>
    </source>
</evidence>
<dbReference type="SUPFAM" id="SSF52009">
    <property type="entry name" value="Phosphohistidine domain"/>
    <property type="match status" value="1"/>
</dbReference>
<dbReference type="NCBIfam" id="TIGR01417">
    <property type="entry name" value="PTS_I_fam"/>
    <property type="match status" value="1"/>
</dbReference>
<dbReference type="Pfam" id="PF00391">
    <property type="entry name" value="PEP-utilizers"/>
    <property type="match status" value="1"/>
</dbReference>
<dbReference type="Gene3D" id="3.30.450.40">
    <property type="match status" value="1"/>
</dbReference>
<sequence>MGELQANASNMLGMLRTISQEVNAARDLPAALAIIVRRVRAAMNSHVCSVYLYNAETDRYVLMATEGLNKRAVGKVSMSPGEGLVGLVGSRGETITLEDAMSHPRFLYFAETGEERYASFLGTPIIHHRQVLGVLVVQQKERRQFDEGDEAFLITMSAQLSGVIAHAEATGSIRGLGSKRGKGIQEARFAGVPGAPGVAMGTAVVVLPRADLDVVPDRTTDDIAGELIILDQALGAVREEVRLLSARLVKRLRPQEQALFDVYLMLLDDNALAGDVRRLIKSGQWAQGALRQVVEKHLQRFERMDDDYLSERAADIKDLGRRLLSHMQQAHQQTLDYPDNCILVSEELSPGMLGEVPPGKLAGLVSVAGSRNSHTAILARAMGIPTVVGAQDLPYTRLDGIQLIIDGYHGDVFTNPGPVLCQQYQRVLQEEESISRELDSLRQLPCITPDGHALTLWANTGLLADVPRALERGAEGVGLYRSEVAFMSTARFPSESEQVQLYREQLAAFHPRPVTMRTLDVGGDKPLSYFPIKEDNPYLGWRGIRISLDHPEIFSVQVRSMIKASAGLDNLRILLPMISGVHELEDALYHIHRAWQELVDEGHAVTMPAVGIMIEVPSAVYQARDLAGMADFISVGSNDLTQYLLAVDRNNARVADLYDYLHPAVLQALQQVVTAARECGRPVSICGEMAGDPAAAVLLMAMGFDSLSMNATHLPRVKWLLRQMPIQQARQLLQQAMQLDSPYLVHSTLQLALEDMGLGKVLNPGAGVQI</sequence>
<keyword evidence="8" id="KW-0762">Sugar transport</keyword>
<dbReference type="GO" id="GO:0016301">
    <property type="term" value="F:kinase activity"/>
    <property type="evidence" value="ECO:0007669"/>
    <property type="project" value="UniProtKB-KW"/>
</dbReference>
<dbReference type="InterPro" id="IPR050499">
    <property type="entry name" value="PEP-utilizing_PTS_enzyme"/>
</dbReference>
<dbReference type="NCBIfam" id="NF008283">
    <property type="entry name" value="PRK11061.1"/>
    <property type="match status" value="1"/>
</dbReference>
<organism evidence="15 16">
    <name type="scientific">Thiopseudomonas denitrificans</name>
    <dbReference type="NCBI Taxonomy" id="1501432"/>
    <lineage>
        <taxon>Bacteria</taxon>
        <taxon>Pseudomonadati</taxon>
        <taxon>Pseudomonadota</taxon>
        <taxon>Gammaproteobacteria</taxon>
        <taxon>Pseudomonadales</taxon>
        <taxon>Pseudomonadaceae</taxon>
        <taxon>Thiopseudomonas</taxon>
    </lineage>
</organism>
<dbReference type="InterPro" id="IPR006318">
    <property type="entry name" value="PTS_EI-like"/>
</dbReference>
<keyword evidence="10" id="KW-0598">Phosphotransferase system</keyword>
<dbReference type="PRINTS" id="PR01736">
    <property type="entry name" value="PHPHTRNFRASE"/>
</dbReference>
<dbReference type="InterPro" id="IPR036618">
    <property type="entry name" value="PtsI_HPr-bd_sf"/>
</dbReference>
<reference evidence="15 16" key="1">
    <citation type="submission" date="2019-03" db="EMBL/GenBank/DDBJ databases">
        <title>Genomic Encyclopedia of Type Strains, Phase IV (KMG-IV): sequencing the most valuable type-strain genomes for metagenomic binning, comparative biology and taxonomic classification.</title>
        <authorList>
            <person name="Goeker M."/>
        </authorList>
    </citation>
    <scope>NUCLEOTIDE SEQUENCE [LARGE SCALE GENOMIC DNA]</scope>
    <source>
        <strain evidence="15 16">DSM 28679</strain>
    </source>
</reference>
<dbReference type="Pfam" id="PF01590">
    <property type="entry name" value="GAF"/>
    <property type="match status" value="1"/>
</dbReference>
<dbReference type="InterPro" id="IPR023151">
    <property type="entry name" value="PEP_util_CS"/>
</dbReference>
<dbReference type="SUPFAM" id="SSF55781">
    <property type="entry name" value="GAF domain-like"/>
    <property type="match status" value="1"/>
</dbReference>
<name>A0A4R6TUS7_9GAMM</name>
<dbReference type="GO" id="GO:0009401">
    <property type="term" value="P:phosphoenolpyruvate-dependent sugar phosphotransferase system"/>
    <property type="evidence" value="ECO:0007669"/>
    <property type="project" value="UniProtKB-KW"/>
</dbReference>
<dbReference type="InterPro" id="IPR036637">
    <property type="entry name" value="Phosphohistidine_dom_sf"/>
</dbReference>
<dbReference type="EMBL" id="SNYK01000019">
    <property type="protein sequence ID" value="TDQ34266.1"/>
    <property type="molecule type" value="Genomic_DNA"/>
</dbReference>
<dbReference type="EC" id="2.7.3.9" evidence="5"/>
<evidence type="ECO:0000313" key="16">
    <source>
        <dbReference type="Proteomes" id="UP000294575"/>
    </source>
</evidence>
<dbReference type="InterPro" id="IPR008279">
    <property type="entry name" value="PEP-util_enz_mobile_dom"/>
</dbReference>
<proteinExistence type="inferred from homology"/>
<evidence type="ECO:0000256" key="2">
    <source>
        <dbReference type="ARBA" id="ARBA00001946"/>
    </source>
</evidence>
<dbReference type="InterPro" id="IPR040442">
    <property type="entry name" value="Pyrv_kinase-like_dom_sf"/>
</dbReference>
<keyword evidence="12" id="KW-0418">Kinase</keyword>
<evidence type="ECO:0000256" key="10">
    <source>
        <dbReference type="ARBA" id="ARBA00022683"/>
    </source>
</evidence>
<dbReference type="Pfam" id="PF05524">
    <property type="entry name" value="PEP-utilisers_N"/>
    <property type="match status" value="1"/>
</dbReference>
<evidence type="ECO:0000256" key="8">
    <source>
        <dbReference type="ARBA" id="ARBA00022597"/>
    </source>
</evidence>
<keyword evidence="6" id="KW-0813">Transport</keyword>
<evidence type="ECO:0000256" key="7">
    <source>
        <dbReference type="ARBA" id="ARBA00022490"/>
    </source>
</evidence>
<dbReference type="Gene3D" id="3.50.30.10">
    <property type="entry name" value="Phosphohistidine domain"/>
    <property type="match status" value="1"/>
</dbReference>
<evidence type="ECO:0000259" key="14">
    <source>
        <dbReference type="SMART" id="SM00065"/>
    </source>
</evidence>
<comment type="cofactor">
    <cofactor evidence="2">
        <name>Mg(2+)</name>
        <dbReference type="ChEBI" id="CHEBI:18420"/>
    </cofactor>
</comment>
<evidence type="ECO:0000256" key="1">
    <source>
        <dbReference type="ARBA" id="ARBA00000683"/>
    </source>
</evidence>
<gene>
    <name evidence="15" type="ORF">DFQ45_11912</name>
</gene>
<dbReference type="SUPFAM" id="SSF51621">
    <property type="entry name" value="Phosphoenolpyruvate/pyruvate domain"/>
    <property type="match status" value="1"/>
</dbReference>
<evidence type="ECO:0000256" key="4">
    <source>
        <dbReference type="ARBA" id="ARBA00007837"/>
    </source>
</evidence>
<dbReference type="InterPro" id="IPR015813">
    <property type="entry name" value="Pyrv/PenolPyrv_kinase-like_dom"/>
</dbReference>
<dbReference type="InterPro" id="IPR000121">
    <property type="entry name" value="PEP_util_C"/>
</dbReference>
<evidence type="ECO:0000256" key="9">
    <source>
        <dbReference type="ARBA" id="ARBA00022679"/>
    </source>
</evidence>
<evidence type="ECO:0000256" key="13">
    <source>
        <dbReference type="ARBA" id="ARBA00022842"/>
    </source>
</evidence>
<dbReference type="PANTHER" id="PTHR46244">
    <property type="entry name" value="PHOSPHOENOLPYRUVATE-PROTEIN PHOSPHOTRANSFERASE"/>
    <property type="match status" value="1"/>
</dbReference>
<dbReference type="PANTHER" id="PTHR46244:SF1">
    <property type="entry name" value="PHOSPHOENOLPYRUVATE-DEPENDENT PHOSPHOTRANSFERASE SYSTEM"/>
    <property type="match status" value="1"/>
</dbReference>
<evidence type="ECO:0000256" key="3">
    <source>
        <dbReference type="ARBA" id="ARBA00004496"/>
    </source>
</evidence>
<comment type="similarity">
    <text evidence="4">Belongs to the PEP-utilizing enzyme family.</text>
</comment>
<keyword evidence="7" id="KW-0963">Cytoplasm</keyword>
<keyword evidence="11" id="KW-0479">Metal-binding</keyword>
<dbReference type="SMART" id="SM00065">
    <property type="entry name" value="GAF"/>
    <property type="match status" value="1"/>
</dbReference>
<dbReference type="Pfam" id="PF02896">
    <property type="entry name" value="PEP-utilizers_C"/>
    <property type="match status" value="1"/>
</dbReference>
<dbReference type="AlphaFoldDB" id="A0A4R6TUS7"/>
<feature type="domain" description="GAF" evidence="14">
    <location>
        <begin position="27"/>
        <end position="174"/>
    </location>
</feature>
<evidence type="ECO:0000256" key="6">
    <source>
        <dbReference type="ARBA" id="ARBA00022448"/>
    </source>
</evidence>
<accession>A0A4R6TUS7</accession>
<dbReference type="Gene3D" id="3.20.20.60">
    <property type="entry name" value="Phosphoenolpyruvate-binding domains"/>
    <property type="match status" value="1"/>
</dbReference>